<feature type="compositionally biased region" description="Basic and acidic residues" evidence="1">
    <location>
        <begin position="326"/>
        <end position="362"/>
    </location>
</feature>
<evidence type="ECO:0000256" key="2">
    <source>
        <dbReference type="SAM" id="Phobius"/>
    </source>
</evidence>
<name>A0A2G8KQZ7_STIJA</name>
<keyword evidence="2" id="KW-0812">Transmembrane</keyword>
<dbReference type="InterPro" id="IPR008962">
    <property type="entry name" value="PapD-like_sf"/>
</dbReference>
<dbReference type="CDD" id="cd00170">
    <property type="entry name" value="SEC14"/>
    <property type="match status" value="1"/>
</dbReference>
<feature type="transmembrane region" description="Helical" evidence="2">
    <location>
        <begin position="558"/>
        <end position="578"/>
    </location>
</feature>
<dbReference type="Pfam" id="PF00635">
    <property type="entry name" value="Motile_Sperm"/>
    <property type="match status" value="1"/>
</dbReference>
<dbReference type="STRING" id="307972.A0A2G8KQZ7"/>
<dbReference type="SMART" id="SM00516">
    <property type="entry name" value="SEC14"/>
    <property type="match status" value="1"/>
</dbReference>
<dbReference type="GO" id="GO:0140284">
    <property type="term" value="C:endoplasmic reticulum-endosome membrane contact site"/>
    <property type="evidence" value="ECO:0007669"/>
    <property type="project" value="TreeGrafter"/>
</dbReference>
<feature type="domain" description="CRAL-TRIO" evidence="3">
    <location>
        <begin position="84"/>
        <end position="239"/>
    </location>
</feature>
<protein>
    <submittedName>
        <fullName evidence="5">Putative motile sperm domain-containing protein 2</fullName>
    </submittedName>
</protein>
<reference evidence="5 6" key="1">
    <citation type="journal article" date="2017" name="PLoS Biol.">
        <title>The sea cucumber genome provides insights into morphological evolution and visceral regeneration.</title>
        <authorList>
            <person name="Zhang X."/>
            <person name="Sun L."/>
            <person name="Yuan J."/>
            <person name="Sun Y."/>
            <person name="Gao Y."/>
            <person name="Zhang L."/>
            <person name="Li S."/>
            <person name="Dai H."/>
            <person name="Hamel J.F."/>
            <person name="Liu C."/>
            <person name="Yu Y."/>
            <person name="Liu S."/>
            <person name="Lin W."/>
            <person name="Guo K."/>
            <person name="Jin S."/>
            <person name="Xu P."/>
            <person name="Storey K.B."/>
            <person name="Huan P."/>
            <person name="Zhang T."/>
            <person name="Zhou Y."/>
            <person name="Zhang J."/>
            <person name="Lin C."/>
            <person name="Li X."/>
            <person name="Xing L."/>
            <person name="Huo D."/>
            <person name="Sun M."/>
            <person name="Wang L."/>
            <person name="Mercier A."/>
            <person name="Li F."/>
            <person name="Yang H."/>
            <person name="Xiang J."/>
        </authorList>
    </citation>
    <scope>NUCLEOTIDE SEQUENCE [LARGE SCALE GENOMIC DNA]</scope>
    <source>
        <strain evidence="5">Shaxun</strain>
        <tissue evidence="5">Muscle</tissue>
    </source>
</reference>
<dbReference type="PANTHER" id="PTHR46384">
    <property type="entry name" value="MOTILE SPERM DOMAIN-CONTAINING PROTEIN 2"/>
    <property type="match status" value="1"/>
</dbReference>
<keyword evidence="2" id="KW-1133">Transmembrane helix</keyword>
<dbReference type="EMBL" id="MRZV01000420">
    <property type="protein sequence ID" value="PIK50395.1"/>
    <property type="molecule type" value="Genomic_DNA"/>
</dbReference>
<dbReference type="Gene3D" id="3.40.525.10">
    <property type="entry name" value="CRAL-TRIO lipid binding domain"/>
    <property type="match status" value="1"/>
</dbReference>
<dbReference type="PROSITE" id="PS50202">
    <property type="entry name" value="MSP"/>
    <property type="match status" value="1"/>
</dbReference>
<dbReference type="Proteomes" id="UP000230750">
    <property type="component" value="Unassembled WGS sequence"/>
</dbReference>
<gene>
    <name evidence="5" type="ORF">BSL78_12719</name>
</gene>
<dbReference type="PANTHER" id="PTHR46384:SF1">
    <property type="entry name" value="MOTILE SPERM DOMAIN-CONTAINING PROTEIN 2"/>
    <property type="match status" value="1"/>
</dbReference>
<dbReference type="InterPro" id="IPR001251">
    <property type="entry name" value="CRAL-TRIO_dom"/>
</dbReference>
<dbReference type="InterPro" id="IPR053012">
    <property type="entry name" value="ER-organelle_contact"/>
</dbReference>
<dbReference type="SUPFAM" id="SSF49354">
    <property type="entry name" value="PapD-like"/>
    <property type="match status" value="1"/>
</dbReference>
<dbReference type="Pfam" id="PF00650">
    <property type="entry name" value="CRAL_TRIO"/>
    <property type="match status" value="1"/>
</dbReference>
<keyword evidence="6" id="KW-1185">Reference proteome</keyword>
<sequence>MVVRLQRYNQDLIDEFRKTFFDKYPTGHEDFDPRDIQRVKKYDKYLYNVLIISKSNVDVAVEKLEKILKWRKEFEINDLTWDSFNDEFKTVGPLYCRGRDKQNCRILWFRVKHSKKGDPELTRQAKKFIAFWLEKLQWEDFDNPVVIVQDMTGAGVSNMDLDVIRFLIGALELYFPALCEMLYIYEMPWILNAIWKIIEKLLSEESKAHLKFLKAKDVMSCFEADQLPPHMGGTDTYEWSYPPPEQFRDLEDDPEEEEEEEEDEDESEDTKMHSILEADRSADEISPDARNRPGTSGKSMPPMPSKEGGDTLKSTENIPLNEDPDVAVKKVHFADDSERNKEEVGESQRSKEKANESLENKENAAPSQSSVKAKSKKKATIAKKKKMKEVHVGPLISTRPGESLIFKPTGNKNNPKELKSTFTVSNMTDSKVAYKVKTTSPDKYRVRPSSGHINQEASVVIEIIYLGGESEQVVRDKFLVLSTELGDEIVRSTAQLMEFWRTVSKSTVVEHRLKCMCETPPEALVTNHDILKELHILTKKVSKFEEDRQRSTSKTGTSLQLIVVLQFILICIMLYAMFTSQPSEILQDSCYKAGSQLPKLTL</sequence>
<dbReference type="InterPro" id="IPR000535">
    <property type="entry name" value="MSP_dom"/>
</dbReference>
<accession>A0A2G8KQZ7</accession>
<dbReference type="InterPro" id="IPR036865">
    <property type="entry name" value="CRAL-TRIO_dom_sf"/>
</dbReference>
<dbReference type="InterPro" id="IPR013783">
    <property type="entry name" value="Ig-like_fold"/>
</dbReference>
<evidence type="ECO:0000259" key="4">
    <source>
        <dbReference type="PROSITE" id="PS50202"/>
    </source>
</evidence>
<feature type="domain" description="MSP" evidence="4">
    <location>
        <begin position="395"/>
        <end position="518"/>
    </location>
</feature>
<evidence type="ECO:0000256" key="1">
    <source>
        <dbReference type="SAM" id="MobiDB-lite"/>
    </source>
</evidence>
<dbReference type="PROSITE" id="PS50191">
    <property type="entry name" value="CRAL_TRIO"/>
    <property type="match status" value="1"/>
</dbReference>
<comment type="caution">
    <text evidence="5">The sequence shown here is derived from an EMBL/GenBank/DDBJ whole genome shotgun (WGS) entry which is preliminary data.</text>
</comment>
<dbReference type="SUPFAM" id="SSF52087">
    <property type="entry name" value="CRAL/TRIO domain"/>
    <property type="match status" value="1"/>
</dbReference>
<evidence type="ECO:0000313" key="6">
    <source>
        <dbReference type="Proteomes" id="UP000230750"/>
    </source>
</evidence>
<dbReference type="GO" id="GO:0012505">
    <property type="term" value="C:endomembrane system"/>
    <property type="evidence" value="ECO:0007669"/>
    <property type="project" value="TreeGrafter"/>
</dbReference>
<dbReference type="OrthoDB" id="75724at2759"/>
<evidence type="ECO:0000259" key="3">
    <source>
        <dbReference type="PROSITE" id="PS50191"/>
    </source>
</evidence>
<organism evidence="5 6">
    <name type="scientific">Stichopus japonicus</name>
    <name type="common">Sea cucumber</name>
    <dbReference type="NCBI Taxonomy" id="307972"/>
    <lineage>
        <taxon>Eukaryota</taxon>
        <taxon>Metazoa</taxon>
        <taxon>Echinodermata</taxon>
        <taxon>Eleutherozoa</taxon>
        <taxon>Echinozoa</taxon>
        <taxon>Holothuroidea</taxon>
        <taxon>Aspidochirotacea</taxon>
        <taxon>Aspidochirotida</taxon>
        <taxon>Stichopodidae</taxon>
        <taxon>Apostichopus</taxon>
    </lineage>
</organism>
<dbReference type="AlphaFoldDB" id="A0A2G8KQZ7"/>
<dbReference type="SUPFAM" id="SSF46938">
    <property type="entry name" value="CRAL/TRIO N-terminal domain"/>
    <property type="match status" value="1"/>
</dbReference>
<feature type="compositionally biased region" description="Basic and acidic residues" evidence="1">
    <location>
        <begin position="269"/>
        <end position="291"/>
    </location>
</feature>
<feature type="compositionally biased region" description="Acidic residues" evidence="1">
    <location>
        <begin position="250"/>
        <end position="268"/>
    </location>
</feature>
<feature type="compositionally biased region" description="Basic residues" evidence="1">
    <location>
        <begin position="373"/>
        <end position="386"/>
    </location>
</feature>
<evidence type="ECO:0000313" key="5">
    <source>
        <dbReference type="EMBL" id="PIK50395.1"/>
    </source>
</evidence>
<keyword evidence="2" id="KW-0472">Membrane</keyword>
<dbReference type="Gene3D" id="2.60.40.10">
    <property type="entry name" value="Immunoglobulins"/>
    <property type="match status" value="1"/>
</dbReference>
<feature type="region of interest" description="Disordered" evidence="1">
    <location>
        <begin position="232"/>
        <end position="386"/>
    </location>
</feature>
<proteinExistence type="predicted"/>
<dbReference type="InterPro" id="IPR036273">
    <property type="entry name" value="CRAL/TRIO_N_dom_sf"/>
</dbReference>